<protein>
    <recommendedName>
        <fullName evidence="2">Chitin-binding type-2 domain-containing protein</fullName>
    </recommendedName>
</protein>
<accession>A0AAV2RBZ9</accession>
<dbReference type="Pfam" id="PF01607">
    <property type="entry name" value="CBM_14"/>
    <property type="match status" value="1"/>
</dbReference>
<feature type="domain" description="Chitin-binding type-2" evidence="2">
    <location>
        <begin position="46"/>
        <end position="97"/>
    </location>
</feature>
<dbReference type="SMART" id="SM00494">
    <property type="entry name" value="ChtBD2"/>
    <property type="match status" value="1"/>
</dbReference>
<comment type="caution">
    <text evidence="3">The sequence shown here is derived from an EMBL/GenBank/DDBJ whole genome shotgun (WGS) entry which is preliminary data.</text>
</comment>
<evidence type="ECO:0000313" key="3">
    <source>
        <dbReference type="EMBL" id="CAL4121223.1"/>
    </source>
</evidence>
<proteinExistence type="predicted"/>
<dbReference type="Gene3D" id="2.170.140.10">
    <property type="entry name" value="Chitin binding domain"/>
    <property type="match status" value="1"/>
</dbReference>
<gene>
    <name evidence="3" type="ORF">MNOR_LOCUS22394</name>
</gene>
<reference evidence="3 4" key="1">
    <citation type="submission" date="2024-05" db="EMBL/GenBank/DDBJ databases">
        <authorList>
            <person name="Wallberg A."/>
        </authorList>
    </citation>
    <scope>NUCLEOTIDE SEQUENCE [LARGE SCALE GENOMIC DNA]</scope>
</reference>
<dbReference type="InterPro" id="IPR002557">
    <property type="entry name" value="Chitin-bd_dom"/>
</dbReference>
<organism evidence="3 4">
    <name type="scientific">Meganyctiphanes norvegica</name>
    <name type="common">Northern krill</name>
    <name type="synonym">Thysanopoda norvegica</name>
    <dbReference type="NCBI Taxonomy" id="48144"/>
    <lineage>
        <taxon>Eukaryota</taxon>
        <taxon>Metazoa</taxon>
        <taxon>Ecdysozoa</taxon>
        <taxon>Arthropoda</taxon>
        <taxon>Crustacea</taxon>
        <taxon>Multicrustacea</taxon>
        <taxon>Malacostraca</taxon>
        <taxon>Eumalacostraca</taxon>
        <taxon>Eucarida</taxon>
        <taxon>Euphausiacea</taxon>
        <taxon>Euphausiidae</taxon>
        <taxon>Meganyctiphanes</taxon>
    </lineage>
</organism>
<dbReference type="GO" id="GO:0005576">
    <property type="term" value="C:extracellular region"/>
    <property type="evidence" value="ECO:0007669"/>
    <property type="project" value="InterPro"/>
</dbReference>
<dbReference type="PROSITE" id="PS50940">
    <property type="entry name" value="CHIT_BIND_II"/>
    <property type="match status" value="1"/>
</dbReference>
<keyword evidence="4" id="KW-1185">Reference proteome</keyword>
<dbReference type="GO" id="GO:0008061">
    <property type="term" value="F:chitin binding"/>
    <property type="evidence" value="ECO:0007669"/>
    <property type="project" value="InterPro"/>
</dbReference>
<dbReference type="InterPro" id="IPR036508">
    <property type="entry name" value="Chitin-bd_dom_sf"/>
</dbReference>
<dbReference type="AlphaFoldDB" id="A0AAV2RBZ9"/>
<evidence type="ECO:0000259" key="2">
    <source>
        <dbReference type="PROSITE" id="PS50940"/>
    </source>
</evidence>
<evidence type="ECO:0000256" key="1">
    <source>
        <dbReference type="SAM" id="MobiDB-lite"/>
    </source>
</evidence>
<dbReference type="EMBL" id="CAXKWB010018807">
    <property type="protein sequence ID" value="CAL4121223.1"/>
    <property type="molecule type" value="Genomic_DNA"/>
</dbReference>
<name>A0AAV2RBZ9_MEGNR</name>
<feature type="region of interest" description="Disordered" evidence="1">
    <location>
        <begin position="157"/>
        <end position="176"/>
    </location>
</feature>
<sequence length="238" mass="26353">MTVKIQVILFGVLLISVATGLTILKPHSAVHWQSLTPISIRENAVYLPCPNEGFFQHPVTCSKFYRCVDLIGSRKFYHRYLYECPNSLIFIPSLKTCISGKCSDSQPNDVPSTTEKEKLNDAHTALSNLISVLNKTQDILQNVDSINADGNCSGKTGRKNKFTSRDGKGDGSISSEETSTVNLIEMMRMETKRDAYLNTLSEEDRLKKSIDALASVISGLEGTQEDLQILNSIITDKC</sequence>
<evidence type="ECO:0000313" key="4">
    <source>
        <dbReference type="Proteomes" id="UP001497623"/>
    </source>
</evidence>
<dbReference type="SUPFAM" id="SSF57625">
    <property type="entry name" value="Invertebrate chitin-binding proteins"/>
    <property type="match status" value="1"/>
</dbReference>
<dbReference type="Proteomes" id="UP001497623">
    <property type="component" value="Unassembled WGS sequence"/>
</dbReference>